<feature type="compositionally biased region" description="Polar residues" evidence="1">
    <location>
        <begin position="9"/>
        <end position="23"/>
    </location>
</feature>
<feature type="compositionally biased region" description="Basic and acidic residues" evidence="1">
    <location>
        <begin position="24"/>
        <end position="66"/>
    </location>
</feature>
<reference evidence="2" key="1">
    <citation type="submission" date="2023-02" db="EMBL/GenBank/DDBJ databases">
        <title>Genome of toxic invasive species Heracleum sosnowskyi carries increased number of genes despite the absence of recent whole-genome duplications.</title>
        <authorList>
            <person name="Schelkunov M."/>
            <person name="Shtratnikova V."/>
            <person name="Makarenko M."/>
            <person name="Klepikova A."/>
            <person name="Omelchenko D."/>
            <person name="Novikova G."/>
            <person name="Obukhova E."/>
            <person name="Bogdanov V."/>
            <person name="Penin A."/>
            <person name="Logacheva M."/>
        </authorList>
    </citation>
    <scope>NUCLEOTIDE SEQUENCE</scope>
    <source>
        <strain evidence="2">Hsosn_3</strain>
        <tissue evidence="2">Leaf</tissue>
    </source>
</reference>
<reference evidence="2" key="2">
    <citation type="submission" date="2023-05" db="EMBL/GenBank/DDBJ databases">
        <authorList>
            <person name="Schelkunov M.I."/>
        </authorList>
    </citation>
    <scope>NUCLEOTIDE SEQUENCE</scope>
    <source>
        <strain evidence="2">Hsosn_3</strain>
        <tissue evidence="2">Leaf</tissue>
    </source>
</reference>
<evidence type="ECO:0000313" key="2">
    <source>
        <dbReference type="EMBL" id="KAK1384597.1"/>
    </source>
</evidence>
<keyword evidence="3" id="KW-1185">Reference proteome</keyword>
<feature type="compositionally biased region" description="Polar residues" evidence="1">
    <location>
        <begin position="307"/>
        <end position="317"/>
    </location>
</feature>
<comment type="caution">
    <text evidence="2">The sequence shown here is derived from an EMBL/GenBank/DDBJ whole genome shotgun (WGS) entry which is preliminary data.</text>
</comment>
<dbReference type="EMBL" id="JAUIZM010000005">
    <property type="protein sequence ID" value="KAK1384597.1"/>
    <property type="molecule type" value="Genomic_DNA"/>
</dbReference>
<dbReference type="Proteomes" id="UP001237642">
    <property type="component" value="Unassembled WGS sequence"/>
</dbReference>
<name>A0AAD8IHN0_9APIA</name>
<evidence type="ECO:0000256" key="1">
    <source>
        <dbReference type="SAM" id="MobiDB-lite"/>
    </source>
</evidence>
<organism evidence="2 3">
    <name type="scientific">Heracleum sosnowskyi</name>
    <dbReference type="NCBI Taxonomy" id="360622"/>
    <lineage>
        <taxon>Eukaryota</taxon>
        <taxon>Viridiplantae</taxon>
        <taxon>Streptophyta</taxon>
        <taxon>Embryophyta</taxon>
        <taxon>Tracheophyta</taxon>
        <taxon>Spermatophyta</taxon>
        <taxon>Magnoliopsida</taxon>
        <taxon>eudicotyledons</taxon>
        <taxon>Gunneridae</taxon>
        <taxon>Pentapetalae</taxon>
        <taxon>asterids</taxon>
        <taxon>campanulids</taxon>
        <taxon>Apiales</taxon>
        <taxon>Apiaceae</taxon>
        <taxon>Apioideae</taxon>
        <taxon>apioid superclade</taxon>
        <taxon>Tordylieae</taxon>
        <taxon>Tordyliinae</taxon>
        <taxon>Heracleum</taxon>
    </lineage>
</organism>
<sequence>MAKKKETESIATTSTRVLRSRTPTTEEEKAKGKMPVKSDAKSKGKMPVKADAKAKGKMPVKADAKAKGKMPMIADEKAEGKKIVSSEKLKIGYSGESETARKRKAMSHEGNIEASGSQVKKVKTRNKNEMDKGAAGGITRVLRSNSAKKGGEAEKQALKKYSAKAKTHKQSVEAIMPSAAKESTSKRDTRFSTKGQVALQKNVKGKKVLKRNEAEEESESDEDAHSSDMKKKASLTIESSKPKKRLPAKKEVPLTIGSPKPKKAASLTIGSSKPKGNLSAERSKRTTRGAGKSKDALSKEHADGTTAVASSSKTVPKQVSKAGKKRGGVQASTPSRKNPVRKVRGDAKTNK</sequence>
<feature type="compositionally biased region" description="Basic and acidic residues" evidence="1">
    <location>
        <begin position="292"/>
        <end position="303"/>
    </location>
</feature>
<feature type="region of interest" description="Disordered" evidence="1">
    <location>
        <begin position="1"/>
        <end position="72"/>
    </location>
</feature>
<proteinExistence type="predicted"/>
<accession>A0AAD8IHN0</accession>
<evidence type="ECO:0000313" key="3">
    <source>
        <dbReference type="Proteomes" id="UP001237642"/>
    </source>
</evidence>
<feature type="region of interest" description="Disordered" evidence="1">
    <location>
        <begin position="95"/>
        <end position="351"/>
    </location>
</feature>
<protein>
    <submittedName>
        <fullName evidence="2">Uncharacterized protein</fullName>
    </submittedName>
</protein>
<dbReference type="AlphaFoldDB" id="A0AAD8IHN0"/>
<gene>
    <name evidence="2" type="ORF">POM88_022332</name>
</gene>